<comment type="caution">
    <text evidence="2">The sequence shown here is derived from an EMBL/GenBank/DDBJ whole genome shotgun (WGS) entry which is preliminary data.</text>
</comment>
<dbReference type="SUPFAM" id="SSF48452">
    <property type="entry name" value="TPR-like"/>
    <property type="match status" value="1"/>
</dbReference>
<dbReference type="PANTHER" id="PTHR31859">
    <property type="entry name" value="TETRATRICOPEPTIDE REPEAT PROTEIN 39 FAMILY MEMBER"/>
    <property type="match status" value="1"/>
</dbReference>
<reference evidence="2 3" key="1">
    <citation type="journal article" date="2018" name="Evol. Lett.">
        <title>Horizontal gene cluster transfer increased hallucinogenic mushroom diversity.</title>
        <authorList>
            <person name="Reynolds H.T."/>
            <person name="Vijayakumar V."/>
            <person name="Gluck-Thaler E."/>
            <person name="Korotkin H.B."/>
            <person name="Matheny P.B."/>
            <person name="Slot J.C."/>
        </authorList>
    </citation>
    <scope>NUCLEOTIDE SEQUENCE [LARGE SCALE GENOMIC DNA]</scope>
    <source>
        <strain evidence="2 3">SRW20</strain>
    </source>
</reference>
<accession>A0A409YWT2</accession>
<keyword evidence="3" id="KW-1185">Reference proteome</keyword>
<proteinExistence type="predicted"/>
<dbReference type="Proteomes" id="UP000284706">
    <property type="component" value="Unassembled WGS sequence"/>
</dbReference>
<dbReference type="Pfam" id="PF10300">
    <property type="entry name" value="Iml2-TPR_39"/>
    <property type="match status" value="2"/>
</dbReference>
<evidence type="ECO:0008006" key="4">
    <source>
        <dbReference type="Google" id="ProtNLM"/>
    </source>
</evidence>
<dbReference type="InterPro" id="IPR019412">
    <property type="entry name" value="IML2/TPR_39"/>
</dbReference>
<dbReference type="PANTHER" id="PTHR31859:SF1">
    <property type="entry name" value="TETRATRICOPEPTIDE REPEAT PROTEIN 39C"/>
    <property type="match status" value="1"/>
</dbReference>
<dbReference type="Gene3D" id="1.25.40.10">
    <property type="entry name" value="Tetratricopeptide repeat domain"/>
    <property type="match status" value="1"/>
</dbReference>
<evidence type="ECO:0000256" key="1">
    <source>
        <dbReference type="SAM" id="MobiDB-lite"/>
    </source>
</evidence>
<evidence type="ECO:0000313" key="3">
    <source>
        <dbReference type="Proteomes" id="UP000284706"/>
    </source>
</evidence>
<dbReference type="AlphaFoldDB" id="A0A409YWT2"/>
<dbReference type="GO" id="GO:0005829">
    <property type="term" value="C:cytosol"/>
    <property type="evidence" value="ECO:0007669"/>
    <property type="project" value="TreeGrafter"/>
</dbReference>
<protein>
    <recommendedName>
        <fullName evidence="4">Mitochondrial outer membrane protein IML2</fullName>
    </recommendedName>
</protein>
<gene>
    <name evidence="2" type="ORF">CVT26_013483</name>
</gene>
<dbReference type="InParanoid" id="A0A409YWT2"/>
<evidence type="ECO:0000313" key="2">
    <source>
        <dbReference type="EMBL" id="PPR07452.1"/>
    </source>
</evidence>
<dbReference type="FunCoup" id="A0A409YWT2">
    <property type="interactions" value="57"/>
</dbReference>
<name>A0A409YWT2_9AGAR</name>
<dbReference type="InterPro" id="IPR011990">
    <property type="entry name" value="TPR-like_helical_dom_sf"/>
</dbReference>
<dbReference type="GO" id="GO:0005634">
    <property type="term" value="C:nucleus"/>
    <property type="evidence" value="ECO:0007669"/>
    <property type="project" value="TreeGrafter"/>
</dbReference>
<dbReference type="OrthoDB" id="2154985at2759"/>
<dbReference type="GO" id="GO:0005741">
    <property type="term" value="C:mitochondrial outer membrane"/>
    <property type="evidence" value="ECO:0007669"/>
    <property type="project" value="TreeGrafter"/>
</dbReference>
<dbReference type="EMBL" id="NHYE01000118">
    <property type="protein sequence ID" value="PPR07452.1"/>
    <property type="molecule type" value="Genomic_DNA"/>
</dbReference>
<organism evidence="2 3">
    <name type="scientific">Gymnopilus dilepis</name>
    <dbReference type="NCBI Taxonomy" id="231916"/>
    <lineage>
        <taxon>Eukaryota</taxon>
        <taxon>Fungi</taxon>
        <taxon>Dikarya</taxon>
        <taxon>Basidiomycota</taxon>
        <taxon>Agaricomycotina</taxon>
        <taxon>Agaricomycetes</taxon>
        <taxon>Agaricomycetidae</taxon>
        <taxon>Agaricales</taxon>
        <taxon>Agaricineae</taxon>
        <taxon>Hymenogastraceae</taxon>
        <taxon>Gymnopilus</taxon>
    </lineage>
</organism>
<sequence>MEDPTLQHPNAQRLISATEGFNYLFSNDIDAARKHLQQHDDPFHSLGLGVCAFLEAALGMEPKLMEEATRCLSLSEAETRKQMRATKPRELEYHGRFPYGLEWEILNADSVVLLGLTQALSESYMGYLQCILYKTVFPNGLPPTIAADHQTDPSTSPAHLLKKPSAVSLLSGSTPASPTLAPISAFSTKSSGLFARWTSPSSPSLPLKPNSIHIQEDGPVEDLIVAGTASGFGLFNLVFSLLPKKVQGLVGFLGFKHDRKLALAALSLASTKNDVHGVFAGLVLMTYYGVVLLLSGYQANEQNILVEYRAIIERAYDKYPEGALWVLNRAKIMRMSYDPEGSIKVLREGLRAGRTHTFVQADMLLLFELAWVLLGQRRYKECAESFVKITEMNSWSHGTYIYIAAGCYLAIGDLEKAQSLLDKVPSLIEKRKVSGKDIPTEVYIKKKLAFYKEKQVKKGGDEANYVQAIKINIADVWNTHARLIPTIAQSHIDDMLKLTPPVSEDKPTVSSKPSRPSTPLSLKFKLSSSSAASSSTALESDGADLDTADELAVRALLLGVNYRTLKDFGKARRFLQESYAYQDSLKTNNWVGGIAMFELAVLDLKEAEHKEAEGLAGGTLEQERKKRWSELLKGAISKLDIALSLSTNSVDFSSRLDSRIAMLRDEIATKKEMVGISS</sequence>
<feature type="region of interest" description="Disordered" evidence="1">
    <location>
        <begin position="499"/>
        <end position="522"/>
    </location>
</feature>